<feature type="transmembrane region" description="Helical" evidence="8">
    <location>
        <begin position="101"/>
        <end position="121"/>
    </location>
</feature>
<keyword evidence="7 8" id="KW-0472">Membrane</keyword>
<proteinExistence type="predicted"/>
<dbReference type="GO" id="GO:0006508">
    <property type="term" value="P:proteolysis"/>
    <property type="evidence" value="ECO:0007669"/>
    <property type="project" value="UniProtKB-KW"/>
</dbReference>
<dbReference type="Pfam" id="PF11984">
    <property type="entry name" value="DUF3485"/>
    <property type="match status" value="1"/>
</dbReference>
<evidence type="ECO:0000256" key="6">
    <source>
        <dbReference type="ARBA" id="ARBA00022989"/>
    </source>
</evidence>
<accession>A0A1P8K4D1</accession>
<dbReference type="NCBIfam" id="TIGR03109">
    <property type="entry name" value="exosort_XrtA"/>
    <property type="match status" value="1"/>
</dbReference>
<feature type="transmembrane region" description="Helical" evidence="8">
    <location>
        <begin position="127"/>
        <end position="145"/>
    </location>
</feature>
<evidence type="ECO:0000256" key="1">
    <source>
        <dbReference type="ARBA" id="ARBA00004651"/>
    </source>
</evidence>
<feature type="transmembrane region" description="Helical" evidence="8">
    <location>
        <begin position="297"/>
        <end position="317"/>
    </location>
</feature>
<feature type="transmembrane region" description="Helical" evidence="8">
    <location>
        <begin position="189"/>
        <end position="208"/>
    </location>
</feature>
<dbReference type="InterPro" id="IPR014263">
    <property type="entry name" value="Methanolan_biosynth_EpsI"/>
</dbReference>
<keyword evidence="5" id="KW-0378">Hydrolase</keyword>
<evidence type="ECO:0000256" key="8">
    <source>
        <dbReference type="SAM" id="Phobius"/>
    </source>
</evidence>
<sequence length="519" mass="57147">MDKPVFPDLKKQWQIASSALVVLVAAILFLYRETGMAMVTIWARSETFTHAFLVPPIALWLVWRKRTELLAQTPSPYPLALVPLACCALLWLLGDLAAVNAVTQLAMTALLVLAVVAVIGWRAARVIAFPLGFLFFAVPIGEFLLPQLMEWTATFTILALRLSGIPVYRDGLQFVIPSGHWSVVEACSGVRYLIASLTVGTLFAYLNFQSNRRRWIFVGVSILVPILANWMRAYLIVLLGHVSGNTVAVGVDHLIYGWLFFGVVVMLMFMIGARWAESPAREAAPLATRSPPTVLRTSFLSMTVAAAALVIALPPAIEWTTQGRESADFTALAGPTELGPGWRRVPNGENTLRPAFHNATGELLATYQRRDDSVVIYLGYYRNQNYERKLVSSDNVLVTSKNPDWAQSATGERDTSFADRPVQVRTAELRSVEGLGQTESARLAVWQFYWLNGKLTSSDYLAKAYSAVHRLLGQGDDAAVIVLSTPLGGDGKADAKLESFMRENFSAIDALLHKMRNGS</sequence>
<dbReference type="EMBL" id="CP019236">
    <property type="protein sequence ID" value="APW40856.1"/>
    <property type="molecule type" value="Genomic_DNA"/>
</dbReference>
<keyword evidence="4 8" id="KW-0812">Transmembrane</keyword>
<reference evidence="10 11" key="1">
    <citation type="submission" date="2017-01" db="EMBL/GenBank/DDBJ databases">
        <authorList>
            <person name="Mah S.A."/>
            <person name="Swanson W.J."/>
            <person name="Moy G.W."/>
            <person name="Vacquier V.D."/>
        </authorList>
    </citation>
    <scope>NUCLEOTIDE SEQUENCE [LARGE SCALE GENOMIC DNA]</scope>
    <source>
        <strain evidence="10 11">DCY110</strain>
    </source>
</reference>
<feature type="transmembrane region" description="Helical" evidence="8">
    <location>
        <begin position="255"/>
        <end position="276"/>
    </location>
</feature>
<dbReference type="NCBIfam" id="TIGR02914">
    <property type="entry name" value="EpsI_fam"/>
    <property type="match status" value="1"/>
</dbReference>
<feature type="transmembrane region" description="Helical" evidence="8">
    <location>
        <begin position="43"/>
        <end position="63"/>
    </location>
</feature>
<name>A0A1P8K4D1_9BURK</name>
<feature type="transmembrane region" description="Helical" evidence="8">
    <location>
        <begin position="215"/>
        <end position="235"/>
    </location>
</feature>
<keyword evidence="2" id="KW-1003">Cell membrane</keyword>
<comment type="subcellular location">
    <subcellularLocation>
        <location evidence="1">Cell membrane</location>
        <topology evidence="1">Multi-pass membrane protein</topology>
    </subcellularLocation>
</comment>
<dbReference type="InterPro" id="IPR013426">
    <property type="entry name" value="EpsH-like"/>
</dbReference>
<evidence type="ECO:0000259" key="9">
    <source>
        <dbReference type="Pfam" id="PF11984"/>
    </source>
</evidence>
<dbReference type="InterPro" id="IPR026392">
    <property type="entry name" value="Exo/Archaeosortase_dom"/>
</dbReference>
<dbReference type="InterPro" id="IPR019127">
    <property type="entry name" value="Exosortase"/>
</dbReference>
<evidence type="ECO:0000313" key="11">
    <source>
        <dbReference type="Proteomes" id="UP000186609"/>
    </source>
</evidence>
<dbReference type="Proteomes" id="UP000186609">
    <property type="component" value="Chromosome"/>
</dbReference>
<evidence type="ECO:0000313" key="10">
    <source>
        <dbReference type="EMBL" id="APW40856.1"/>
    </source>
</evidence>
<dbReference type="KEGG" id="rhy:RD110_21615"/>
<dbReference type="NCBIfam" id="TIGR04178">
    <property type="entry name" value="exo_archaeo"/>
    <property type="match status" value="1"/>
</dbReference>
<evidence type="ECO:0000256" key="5">
    <source>
        <dbReference type="ARBA" id="ARBA00022801"/>
    </source>
</evidence>
<evidence type="ECO:0000256" key="4">
    <source>
        <dbReference type="ARBA" id="ARBA00022692"/>
    </source>
</evidence>
<keyword evidence="6 8" id="KW-1133">Transmembrane helix</keyword>
<evidence type="ECO:0000256" key="7">
    <source>
        <dbReference type="ARBA" id="ARBA00023136"/>
    </source>
</evidence>
<dbReference type="Pfam" id="PF09721">
    <property type="entry name" value="Exosortase_EpsH"/>
    <property type="match status" value="1"/>
</dbReference>
<feature type="domain" description="Methanolan biosynthesis EpsI" evidence="9">
    <location>
        <begin position="306"/>
        <end position="509"/>
    </location>
</feature>
<dbReference type="AlphaFoldDB" id="A0A1P8K4D1"/>
<evidence type="ECO:0000256" key="2">
    <source>
        <dbReference type="ARBA" id="ARBA00022475"/>
    </source>
</evidence>
<feature type="transmembrane region" description="Helical" evidence="8">
    <location>
        <begin position="75"/>
        <end position="94"/>
    </location>
</feature>
<organism evidence="10 11">
    <name type="scientific">Rhodoferax koreensis</name>
    <dbReference type="NCBI Taxonomy" id="1842727"/>
    <lineage>
        <taxon>Bacteria</taxon>
        <taxon>Pseudomonadati</taxon>
        <taxon>Pseudomonadota</taxon>
        <taxon>Betaproteobacteria</taxon>
        <taxon>Burkholderiales</taxon>
        <taxon>Comamonadaceae</taxon>
        <taxon>Rhodoferax</taxon>
    </lineage>
</organism>
<gene>
    <name evidence="10" type="ORF">RD110_21615</name>
</gene>
<keyword evidence="11" id="KW-1185">Reference proteome</keyword>
<protein>
    <submittedName>
        <fullName evidence="10">Exosortase A</fullName>
    </submittedName>
</protein>
<dbReference type="GO" id="GO:0005886">
    <property type="term" value="C:plasma membrane"/>
    <property type="evidence" value="ECO:0007669"/>
    <property type="project" value="UniProtKB-SubCell"/>
</dbReference>
<dbReference type="STRING" id="1842727.RD110_21615"/>
<evidence type="ECO:0000256" key="3">
    <source>
        <dbReference type="ARBA" id="ARBA00022670"/>
    </source>
</evidence>
<dbReference type="InterPro" id="IPR017540">
    <property type="entry name" value="Exosortase-1"/>
</dbReference>
<dbReference type="GO" id="GO:0008233">
    <property type="term" value="F:peptidase activity"/>
    <property type="evidence" value="ECO:0007669"/>
    <property type="project" value="UniProtKB-KW"/>
</dbReference>
<keyword evidence="3" id="KW-0645">Protease</keyword>
<dbReference type="NCBIfam" id="TIGR02602">
    <property type="entry name" value="8TM_EpsH"/>
    <property type="match status" value="1"/>
</dbReference>
<feature type="transmembrane region" description="Helical" evidence="8">
    <location>
        <begin position="12"/>
        <end position="31"/>
    </location>
</feature>